<keyword evidence="3" id="KW-0067">ATP-binding</keyword>
<dbReference type="InterPro" id="IPR049730">
    <property type="entry name" value="SNF2/RAD54-like_C"/>
</dbReference>
<evidence type="ECO:0000256" key="1">
    <source>
        <dbReference type="ARBA" id="ARBA00022741"/>
    </source>
</evidence>
<organism evidence="5 6">
    <name type="scientific">Curvularia clavata</name>
    <dbReference type="NCBI Taxonomy" id="95742"/>
    <lineage>
        <taxon>Eukaryota</taxon>
        <taxon>Fungi</taxon>
        <taxon>Dikarya</taxon>
        <taxon>Ascomycota</taxon>
        <taxon>Pezizomycotina</taxon>
        <taxon>Dothideomycetes</taxon>
        <taxon>Pleosporomycetidae</taxon>
        <taxon>Pleosporales</taxon>
        <taxon>Pleosporineae</taxon>
        <taxon>Pleosporaceae</taxon>
        <taxon>Curvularia</taxon>
    </lineage>
</organism>
<dbReference type="GO" id="GO:0006281">
    <property type="term" value="P:DNA repair"/>
    <property type="evidence" value="ECO:0007669"/>
    <property type="project" value="TreeGrafter"/>
</dbReference>
<evidence type="ECO:0000256" key="2">
    <source>
        <dbReference type="ARBA" id="ARBA00022801"/>
    </source>
</evidence>
<dbReference type="InterPro" id="IPR050628">
    <property type="entry name" value="SNF2_RAD54_helicase_TF"/>
</dbReference>
<dbReference type="VEuPathDB" id="FungiDB:yc1106_08496"/>
<evidence type="ECO:0000313" key="5">
    <source>
        <dbReference type="EMBL" id="USP81222.1"/>
    </source>
</evidence>
<dbReference type="AlphaFoldDB" id="A0A9Q8ZDE5"/>
<keyword evidence="1" id="KW-0547">Nucleotide-binding</keyword>
<proteinExistence type="predicted"/>
<dbReference type="GO" id="GO:0016787">
    <property type="term" value="F:hydrolase activity"/>
    <property type="evidence" value="ECO:0007669"/>
    <property type="project" value="UniProtKB-KW"/>
</dbReference>
<keyword evidence="2" id="KW-0378">Hydrolase</keyword>
<evidence type="ECO:0000313" key="6">
    <source>
        <dbReference type="Proteomes" id="UP001056012"/>
    </source>
</evidence>
<dbReference type="InterPro" id="IPR027417">
    <property type="entry name" value="P-loop_NTPase"/>
</dbReference>
<dbReference type="CDD" id="cd18793">
    <property type="entry name" value="SF2_C_SNF"/>
    <property type="match status" value="1"/>
</dbReference>
<dbReference type="EMBL" id="CP089279">
    <property type="protein sequence ID" value="USP81222.1"/>
    <property type="molecule type" value="Genomic_DNA"/>
</dbReference>
<dbReference type="OrthoDB" id="448448at2759"/>
<dbReference type="Pfam" id="PF00271">
    <property type="entry name" value="Helicase_C"/>
    <property type="match status" value="1"/>
</dbReference>
<dbReference type="SUPFAM" id="SSF52540">
    <property type="entry name" value="P-loop containing nucleoside triphosphate hydrolases"/>
    <property type="match status" value="1"/>
</dbReference>
<name>A0A9Q8ZDE5_CURCL</name>
<dbReference type="GO" id="GO:0005524">
    <property type="term" value="F:ATP binding"/>
    <property type="evidence" value="ECO:0007669"/>
    <property type="project" value="UniProtKB-KW"/>
</dbReference>
<dbReference type="InterPro" id="IPR001650">
    <property type="entry name" value="Helicase_C-like"/>
</dbReference>
<feature type="domain" description="Helicase C-terminal" evidence="4">
    <location>
        <begin position="1"/>
        <end position="102"/>
    </location>
</feature>
<dbReference type="Proteomes" id="UP001056012">
    <property type="component" value="Chromosome 6"/>
</dbReference>
<evidence type="ECO:0000256" key="3">
    <source>
        <dbReference type="ARBA" id="ARBA00022840"/>
    </source>
</evidence>
<sequence>MAGIFDQSSISYFRIHGSIPANKRSKILADFEHSMTTRILLITLGTGAVGLNKMKTANIVHIIEPQWNPSVEHQAIGRIIRLGQEKTVKIVRYIMEGSVEKV</sequence>
<protein>
    <recommendedName>
        <fullName evidence="4">Helicase C-terminal domain-containing protein</fullName>
    </recommendedName>
</protein>
<dbReference type="PANTHER" id="PTHR45626">
    <property type="entry name" value="TRANSCRIPTION TERMINATION FACTOR 2-RELATED"/>
    <property type="match status" value="1"/>
</dbReference>
<accession>A0A9Q8ZDE5</accession>
<evidence type="ECO:0000259" key="4">
    <source>
        <dbReference type="PROSITE" id="PS51194"/>
    </source>
</evidence>
<keyword evidence="6" id="KW-1185">Reference proteome</keyword>
<dbReference type="GO" id="GO:0008094">
    <property type="term" value="F:ATP-dependent activity, acting on DNA"/>
    <property type="evidence" value="ECO:0007669"/>
    <property type="project" value="TreeGrafter"/>
</dbReference>
<reference evidence="5" key="1">
    <citation type="submission" date="2021-12" db="EMBL/GenBank/DDBJ databases">
        <title>Curvularia clavata genome.</title>
        <authorList>
            <person name="Cao Y."/>
        </authorList>
    </citation>
    <scope>NUCLEOTIDE SEQUENCE</scope>
    <source>
        <strain evidence="5">Yc1106</strain>
    </source>
</reference>
<dbReference type="SMART" id="SM00490">
    <property type="entry name" value="HELICc"/>
    <property type="match status" value="1"/>
</dbReference>
<dbReference type="GO" id="GO:0005634">
    <property type="term" value="C:nucleus"/>
    <property type="evidence" value="ECO:0007669"/>
    <property type="project" value="TreeGrafter"/>
</dbReference>
<gene>
    <name evidence="5" type="ORF">yc1106_08496</name>
</gene>
<dbReference type="Gene3D" id="3.40.50.300">
    <property type="entry name" value="P-loop containing nucleotide triphosphate hydrolases"/>
    <property type="match status" value="1"/>
</dbReference>
<dbReference type="PROSITE" id="PS51194">
    <property type="entry name" value="HELICASE_CTER"/>
    <property type="match status" value="1"/>
</dbReference>
<dbReference type="PANTHER" id="PTHR45626:SF22">
    <property type="entry name" value="DNA REPAIR PROTEIN RAD5"/>
    <property type="match status" value="1"/>
</dbReference>